<dbReference type="FunFam" id="1.10.10.10:FF:000037">
    <property type="entry name" value="Heat stress transcription factor B-4"/>
    <property type="match status" value="1"/>
</dbReference>
<dbReference type="SUPFAM" id="SSF46785">
    <property type="entry name" value="Winged helix' DNA-binding domain"/>
    <property type="match status" value="1"/>
</dbReference>
<comment type="subcellular location">
    <subcellularLocation>
        <location evidence="1">Nucleus</location>
    </subcellularLocation>
</comment>
<keyword evidence="12" id="KW-1185">Reference proteome</keyword>
<dbReference type="PRINTS" id="PR00056">
    <property type="entry name" value="HSFDOMAIN"/>
</dbReference>
<dbReference type="Gene3D" id="1.10.10.10">
    <property type="entry name" value="Winged helix-like DNA-binding domain superfamily/Winged helix DNA-binding domain"/>
    <property type="match status" value="1"/>
</dbReference>
<dbReference type="GO" id="GO:0005634">
    <property type="term" value="C:nucleus"/>
    <property type="evidence" value="ECO:0007669"/>
    <property type="project" value="UniProtKB-SubCell"/>
</dbReference>
<dbReference type="InterPro" id="IPR036390">
    <property type="entry name" value="WH_DNA-bd_sf"/>
</dbReference>
<evidence type="ECO:0000256" key="4">
    <source>
        <dbReference type="ARBA" id="ARBA00023015"/>
    </source>
</evidence>
<dbReference type="AlphaFoldDB" id="A0AA88DZR5"/>
<dbReference type="EMBL" id="BTGU01000209">
    <property type="protein sequence ID" value="GMN65064.1"/>
    <property type="molecule type" value="Genomic_DNA"/>
</dbReference>
<feature type="domain" description="HSF-type DNA-binding" evidence="10">
    <location>
        <begin position="63"/>
        <end position="87"/>
    </location>
</feature>
<dbReference type="GO" id="GO:0006357">
    <property type="term" value="P:regulation of transcription by RNA polymerase II"/>
    <property type="evidence" value="ECO:0007669"/>
    <property type="project" value="TreeGrafter"/>
</dbReference>
<comment type="similarity">
    <text evidence="9">Belongs to the HSF family.</text>
</comment>
<evidence type="ECO:0000313" key="12">
    <source>
        <dbReference type="Proteomes" id="UP001187192"/>
    </source>
</evidence>
<keyword evidence="8" id="KW-0539">Nucleus</keyword>
<dbReference type="GO" id="GO:0000978">
    <property type="term" value="F:RNA polymerase II cis-regulatory region sequence-specific DNA binding"/>
    <property type="evidence" value="ECO:0007669"/>
    <property type="project" value="TreeGrafter"/>
</dbReference>
<keyword evidence="4" id="KW-0805">Transcription regulation</keyword>
<evidence type="ECO:0000256" key="8">
    <source>
        <dbReference type="ARBA" id="ARBA00023242"/>
    </source>
</evidence>
<evidence type="ECO:0000256" key="1">
    <source>
        <dbReference type="ARBA" id="ARBA00004123"/>
    </source>
</evidence>
<evidence type="ECO:0000256" key="7">
    <source>
        <dbReference type="ARBA" id="ARBA00023163"/>
    </source>
</evidence>
<dbReference type="PANTHER" id="PTHR10015">
    <property type="entry name" value="HEAT SHOCK TRANSCRIPTION FACTOR"/>
    <property type="match status" value="1"/>
</dbReference>
<reference evidence="11" key="1">
    <citation type="submission" date="2023-07" db="EMBL/GenBank/DDBJ databases">
        <title>draft genome sequence of fig (Ficus carica).</title>
        <authorList>
            <person name="Takahashi T."/>
            <person name="Nishimura K."/>
        </authorList>
    </citation>
    <scope>NUCLEOTIDE SEQUENCE</scope>
</reference>
<comment type="caution">
    <text evidence="11">The sequence shown here is derived from an EMBL/GenBank/DDBJ whole genome shotgun (WGS) entry which is preliminary data.</text>
</comment>
<dbReference type="Proteomes" id="UP001187192">
    <property type="component" value="Unassembled WGS sequence"/>
</dbReference>
<keyword evidence="5" id="KW-0346">Stress response</keyword>
<dbReference type="GO" id="GO:0003700">
    <property type="term" value="F:DNA-binding transcription factor activity"/>
    <property type="evidence" value="ECO:0007669"/>
    <property type="project" value="InterPro"/>
</dbReference>
<dbReference type="Pfam" id="PF00447">
    <property type="entry name" value="HSF_DNA-bind"/>
    <property type="match status" value="1"/>
</dbReference>
<evidence type="ECO:0000256" key="5">
    <source>
        <dbReference type="ARBA" id="ARBA00023016"/>
    </source>
</evidence>
<dbReference type="PANTHER" id="PTHR10015:SF304">
    <property type="entry name" value="HEAT STRESS TRANSCRIPTION FACTOR B-4B"/>
    <property type="match status" value="1"/>
</dbReference>
<evidence type="ECO:0000313" key="11">
    <source>
        <dbReference type="EMBL" id="GMN65064.1"/>
    </source>
</evidence>
<evidence type="ECO:0000259" key="10">
    <source>
        <dbReference type="PROSITE" id="PS00434"/>
    </source>
</evidence>
<keyword evidence="6" id="KW-0238">DNA-binding</keyword>
<proteinExistence type="inferred from homology"/>
<keyword evidence="3" id="KW-0597">Phosphoprotein</keyword>
<evidence type="ECO:0000256" key="9">
    <source>
        <dbReference type="RuleBase" id="RU004020"/>
    </source>
</evidence>
<dbReference type="PROSITE" id="PS00434">
    <property type="entry name" value="HSF_DOMAIN"/>
    <property type="match status" value="1"/>
</dbReference>
<dbReference type="InterPro" id="IPR000232">
    <property type="entry name" value="HSF_DNA-bd"/>
</dbReference>
<dbReference type="InterPro" id="IPR036388">
    <property type="entry name" value="WH-like_DNA-bd_sf"/>
</dbReference>
<dbReference type="SMART" id="SM00415">
    <property type="entry name" value="HSF"/>
    <property type="match status" value="1"/>
</dbReference>
<protein>
    <recommendedName>
        <fullName evidence="10">HSF-type DNA-binding domain-containing protein</fullName>
    </recommendedName>
</protein>
<keyword evidence="7" id="KW-0804">Transcription</keyword>
<evidence type="ECO:0000256" key="2">
    <source>
        <dbReference type="ARBA" id="ARBA00011233"/>
    </source>
</evidence>
<gene>
    <name evidence="11" type="ORF">TIFTF001_034128</name>
</gene>
<comment type="subunit">
    <text evidence="2">Homotrimer.</text>
</comment>
<name>A0AA88DZR5_FICCA</name>
<evidence type="ECO:0000256" key="6">
    <source>
        <dbReference type="ARBA" id="ARBA00023125"/>
    </source>
</evidence>
<evidence type="ECO:0000256" key="3">
    <source>
        <dbReference type="ARBA" id="ARBA00022553"/>
    </source>
</evidence>
<sequence>MIRCTEENMVMMSVESQKAVPAPFLTKTYQLVDDPLTDHIVSWGDDHTTFVVWRPPEFARDLLPNYFKHNNFSSFVRQLNTYGFKKIVADRWEFSNEYFRKGEKHLLSEIHRRKTSQQHAQNYHHDHQLHFQPLDHQKNSANFFWNSLETSSSPSPKTCSSTSTTTDHILTSLAEDNLRLRKKNFMLLSELTHMKSLYNDIIYFIQNHVKPVVPSTLSSTFFPTISSTIGAVPRLELGSPSPASPVQTHVSGVKKVDITEICGLKDKETKHEEKNGGVKLFGVSLSGRKRLHPETTIDYNHFELE</sequence>
<accession>A0AA88DZR5</accession>
<organism evidence="11 12">
    <name type="scientific">Ficus carica</name>
    <name type="common">Common fig</name>
    <dbReference type="NCBI Taxonomy" id="3494"/>
    <lineage>
        <taxon>Eukaryota</taxon>
        <taxon>Viridiplantae</taxon>
        <taxon>Streptophyta</taxon>
        <taxon>Embryophyta</taxon>
        <taxon>Tracheophyta</taxon>
        <taxon>Spermatophyta</taxon>
        <taxon>Magnoliopsida</taxon>
        <taxon>eudicotyledons</taxon>
        <taxon>Gunneridae</taxon>
        <taxon>Pentapetalae</taxon>
        <taxon>rosids</taxon>
        <taxon>fabids</taxon>
        <taxon>Rosales</taxon>
        <taxon>Moraceae</taxon>
        <taxon>Ficeae</taxon>
        <taxon>Ficus</taxon>
    </lineage>
</organism>